<dbReference type="EMBL" id="GDIQ01098944">
    <property type="protein sequence ID" value="JAL52782.1"/>
    <property type="molecule type" value="Transcribed_RNA"/>
</dbReference>
<evidence type="ECO:0000256" key="10">
    <source>
        <dbReference type="ARBA" id="ARBA00023242"/>
    </source>
</evidence>
<evidence type="ECO:0000313" key="16">
    <source>
        <dbReference type="EMBL" id="JAN60167.1"/>
    </source>
</evidence>
<reference evidence="16" key="1">
    <citation type="submission" date="2015-10" db="EMBL/GenBank/DDBJ databases">
        <title>EvidentialGene: Evidence-directed Construction of Complete mRNA Transcriptomes without Genomes.</title>
        <authorList>
            <person name="Gilbert D.G."/>
        </authorList>
    </citation>
    <scope>NUCLEOTIDE SEQUENCE</scope>
</reference>
<organism evidence="16">
    <name type="scientific">Daphnia magna</name>
    <dbReference type="NCBI Taxonomy" id="35525"/>
    <lineage>
        <taxon>Eukaryota</taxon>
        <taxon>Metazoa</taxon>
        <taxon>Ecdysozoa</taxon>
        <taxon>Arthropoda</taxon>
        <taxon>Crustacea</taxon>
        <taxon>Branchiopoda</taxon>
        <taxon>Diplostraca</taxon>
        <taxon>Cladocera</taxon>
        <taxon>Anomopoda</taxon>
        <taxon>Daphniidae</taxon>
        <taxon>Daphnia</taxon>
    </lineage>
</organism>
<accession>A0A0P5N0B3</accession>
<dbReference type="GO" id="GO:0008270">
    <property type="term" value="F:zinc ion binding"/>
    <property type="evidence" value="ECO:0007669"/>
    <property type="project" value="UniProtKB-KW"/>
</dbReference>
<evidence type="ECO:0000256" key="13">
    <source>
        <dbReference type="SAM" id="Coils"/>
    </source>
</evidence>
<evidence type="ECO:0000256" key="12">
    <source>
        <dbReference type="PROSITE-ProRule" id="PRU00309"/>
    </source>
</evidence>
<dbReference type="EMBL" id="GDIQ01034570">
    <property type="protein sequence ID" value="JAN60167.1"/>
    <property type="molecule type" value="Transcribed_RNA"/>
</dbReference>
<keyword evidence="8 12" id="KW-0238">DNA-binding</keyword>
<evidence type="ECO:0000259" key="15">
    <source>
        <dbReference type="PROSITE" id="PS50950"/>
    </source>
</evidence>
<dbReference type="SMART" id="SM00980">
    <property type="entry name" value="THAP"/>
    <property type="match status" value="1"/>
</dbReference>
<dbReference type="SMART" id="SM00692">
    <property type="entry name" value="DM3"/>
    <property type="match status" value="1"/>
</dbReference>
<keyword evidence="6" id="KW-0805">Transcription regulation</keyword>
<evidence type="ECO:0000256" key="3">
    <source>
        <dbReference type="ARBA" id="ARBA00022723"/>
    </source>
</evidence>
<dbReference type="SUPFAM" id="SSF57716">
    <property type="entry name" value="Glucocorticoid receptor-like (DNA-binding domain)"/>
    <property type="match status" value="1"/>
</dbReference>
<dbReference type="PANTHER" id="PTHR46600">
    <property type="entry name" value="THAP DOMAIN-CONTAINING"/>
    <property type="match status" value="1"/>
</dbReference>
<evidence type="ECO:0000256" key="2">
    <source>
        <dbReference type="ARBA" id="ARBA00006177"/>
    </source>
</evidence>
<proteinExistence type="inferred from homology"/>
<evidence type="ECO:0000256" key="14">
    <source>
        <dbReference type="SAM" id="MobiDB-lite"/>
    </source>
</evidence>
<dbReference type="PROSITE" id="PS50950">
    <property type="entry name" value="ZF_THAP"/>
    <property type="match status" value="1"/>
</dbReference>
<keyword evidence="4 12" id="KW-0863">Zinc-finger</keyword>
<evidence type="ECO:0000256" key="9">
    <source>
        <dbReference type="ARBA" id="ARBA00023163"/>
    </source>
</evidence>
<keyword evidence="3" id="KW-0479">Metal-binding</keyword>
<keyword evidence="11" id="KW-0131">Cell cycle</keyword>
<protein>
    <submittedName>
        <fullName evidence="16">THAP domain-containing protein</fullName>
    </submittedName>
</protein>
<evidence type="ECO:0000256" key="4">
    <source>
        <dbReference type="ARBA" id="ARBA00022771"/>
    </source>
</evidence>
<comment type="similarity">
    <text evidence="2">Belongs to the THAP1 family.</text>
</comment>
<evidence type="ECO:0000256" key="6">
    <source>
        <dbReference type="ARBA" id="ARBA00023015"/>
    </source>
</evidence>
<dbReference type="EMBL" id="GDIQ01053062">
    <property type="protein sequence ID" value="JAN41675.1"/>
    <property type="molecule type" value="Transcribed_RNA"/>
</dbReference>
<feature type="domain" description="THAP-type" evidence="15">
    <location>
        <begin position="1"/>
        <end position="90"/>
    </location>
</feature>
<dbReference type="AlphaFoldDB" id="A0A0P5N0B3"/>
<dbReference type="PANTHER" id="PTHR46600:SF1">
    <property type="entry name" value="THAP DOMAIN-CONTAINING PROTEIN 1"/>
    <property type="match status" value="1"/>
</dbReference>
<evidence type="ECO:0000256" key="11">
    <source>
        <dbReference type="ARBA" id="ARBA00023306"/>
    </source>
</evidence>
<evidence type="ECO:0000256" key="8">
    <source>
        <dbReference type="ARBA" id="ARBA00023125"/>
    </source>
</evidence>
<keyword evidence="10" id="KW-0539">Nucleus</keyword>
<feature type="compositionally biased region" description="Basic and acidic residues" evidence="14">
    <location>
        <begin position="123"/>
        <end position="134"/>
    </location>
</feature>
<feature type="compositionally biased region" description="Basic and acidic residues" evidence="14">
    <location>
        <begin position="102"/>
        <end position="113"/>
    </location>
</feature>
<evidence type="ECO:0000256" key="1">
    <source>
        <dbReference type="ARBA" id="ARBA00004642"/>
    </source>
</evidence>
<dbReference type="InterPro" id="IPR026516">
    <property type="entry name" value="THAP1/10"/>
</dbReference>
<sequence>MGRSCDMVGCTNSNYKTKAISYHSLPSDELLRGKWLDAINGNGGFRQSKTRKKIHNCDNTYVCGDHFSDDCYISTSKQKHLKPTAIPTFPPIEKRGCHKKNKSEDPAEDDTHQIRVNQMQFQRTHELSEEDSPKVKQTVNSKSKMKKVTVNKSKKSKSPILSGDLSADILLQYRGNSIITHLSHNDGVPIMQPFTSATTQPIEISSNEGESVATLEQLESDISNGYRTLETIEFYLQQLFQEKQELEHEEALVRLFDLKEEIHSQLVHRKKEQLTKEMAWTEEQESVYDLQRNLVDDDKNAEHLREMEKILAEREEEIRRLRQSTSDEICTLEEKLKNVERRISEFKENRISKLEELLSQESILQLKKKDHIEDLKQKIDASKVLEIKLIQLKARERLSRLDRLTL</sequence>
<keyword evidence="9" id="KW-0804">Transcription</keyword>
<name>A0A0P5N0B3_9CRUS</name>
<feature type="region of interest" description="Disordered" evidence="14">
    <location>
        <begin position="84"/>
        <end position="157"/>
    </location>
</feature>
<feature type="coiled-coil region" evidence="13">
    <location>
        <begin position="300"/>
        <end position="356"/>
    </location>
</feature>
<dbReference type="GO" id="GO:0005654">
    <property type="term" value="C:nucleoplasm"/>
    <property type="evidence" value="ECO:0007669"/>
    <property type="project" value="UniProtKB-SubCell"/>
</dbReference>
<evidence type="ECO:0000256" key="7">
    <source>
        <dbReference type="ARBA" id="ARBA00023054"/>
    </source>
</evidence>
<comment type="subcellular location">
    <subcellularLocation>
        <location evidence="1">Nucleus</location>
        <location evidence="1">Nucleoplasm</location>
    </subcellularLocation>
</comment>
<dbReference type="GO" id="GO:0043565">
    <property type="term" value="F:sequence-specific DNA binding"/>
    <property type="evidence" value="ECO:0007669"/>
    <property type="project" value="InterPro"/>
</dbReference>
<evidence type="ECO:0000256" key="5">
    <source>
        <dbReference type="ARBA" id="ARBA00022833"/>
    </source>
</evidence>
<dbReference type="InterPro" id="IPR006612">
    <property type="entry name" value="THAP_Znf"/>
</dbReference>
<keyword evidence="7 13" id="KW-0175">Coiled coil</keyword>
<dbReference type="OrthoDB" id="5982876at2759"/>
<dbReference type="Pfam" id="PF05485">
    <property type="entry name" value="THAP"/>
    <property type="match status" value="1"/>
</dbReference>
<keyword evidence="5" id="KW-0862">Zinc</keyword>
<feature type="compositionally biased region" description="Basic residues" evidence="14">
    <location>
        <begin position="143"/>
        <end position="157"/>
    </location>
</feature>